<sequence>MKKLKIYLANPYGFTESTREFMYEVLIPQIEKLGFEVINPWDIQDKKEIAKTFALAEKSSTSKAKRAFSKLWYEVGKRNQEAIDESDAVVAVLEGQELDAGVCTEVGYAFAKGKKVFGYREDLRQSGEFLSKISVQVQYFIEASSGKIAESLEELGKILKRYELTF</sequence>
<name>A0A1G1WD23_9BACT</name>
<dbReference type="Gene3D" id="3.40.50.450">
    <property type="match status" value="1"/>
</dbReference>
<dbReference type="EMBL" id="MHCS01000045">
    <property type="protein sequence ID" value="OGY25534.1"/>
    <property type="molecule type" value="Genomic_DNA"/>
</dbReference>
<accession>A0A1G1WD23</accession>
<dbReference type="SUPFAM" id="SSF52309">
    <property type="entry name" value="N-(deoxy)ribosyltransferase-like"/>
    <property type="match status" value="1"/>
</dbReference>
<dbReference type="PANTHER" id="PTHR15364">
    <property type="entry name" value="2'-DEOXYNUCLEOSIDE 5'-PHOSPHATE N-HYDROLASE 1"/>
    <property type="match status" value="1"/>
</dbReference>
<dbReference type="InterPro" id="IPR051239">
    <property type="entry name" value="2'-dNMP_N-hydrolase"/>
</dbReference>
<protein>
    <recommendedName>
        <fullName evidence="3">Nucleoside 2-deoxyribosyltransferase</fullName>
    </recommendedName>
</protein>
<dbReference type="PANTHER" id="PTHR15364:SF0">
    <property type="entry name" value="2'-DEOXYNUCLEOSIDE 5'-PHOSPHATE N-HYDROLASE 1"/>
    <property type="match status" value="1"/>
</dbReference>
<dbReference type="GO" id="GO:0009159">
    <property type="term" value="P:deoxyribonucleoside monophosphate catabolic process"/>
    <property type="evidence" value="ECO:0007669"/>
    <property type="project" value="TreeGrafter"/>
</dbReference>
<dbReference type="STRING" id="1802596.A2Z11_03865"/>
<dbReference type="Proteomes" id="UP000176389">
    <property type="component" value="Unassembled WGS sequence"/>
</dbReference>
<reference evidence="1 2" key="1">
    <citation type="journal article" date="2016" name="Nat. Commun.">
        <title>Thousands of microbial genomes shed light on interconnected biogeochemical processes in an aquifer system.</title>
        <authorList>
            <person name="Anantharaman K."/>
            <person name="Brown C.T."/>
            <person name="Hug L.A."/>
            <person name="Sharon I."/>
            <person name="Castelle C.J."/>
            <person name="Probst A.J."/>
            <person name="Thomas B.C."/>
            <person name="Singh A."/>
            <person name="Wilkins M.J."/>
            <person name="Karaoz U."/>
            <person name="Brodie E.L."/>
            <person name="Williams K.H."/>
            <person name="Hubbard S.S."/>
            <person name="Banfield J.F."/>
        </authorList>
    </citation>
    <scope>NUCLEOTIDE SEQUENCE [LARGE SCALE GENOMIC DNA]</scope>
</reference>
<evidence type="ECO:0008006" key="3">
    <source>
        <dbReference type="Google" id="ProtNLM"/>
    </source>
</evidence>
<organism evidence="1 2">
    <name type="scientific">Candidatus Woykebacteria bacterium RBG_16_43_9</name>
    <dbReference type="NCBI Taxonomy" id="1802596"/>
    <lineage>
        <taxon>Bacteria</taxon>
        <taxon>Candidatus Woykeibacteriota</taxon>
    </lineage>
</organism>
<evidence type="ECO:0000313" key="1">
    <source>
        <dbReference type="EMBL" id="OGY25534.1"/>
    </source>
</evidence>
<dbReference type="Pfam" id="PF05014">
    <property type="entry name" value="Nuc_deoxyrib_tr"/>
    <property type="match status" value="1"/>
</dbReference>
<comment type="caution">
    <text evidence="1">The sequence shown here is derived from an EMBL/GenBank/DDBJ whole genome shotgun (WGS) entry which is preliminary data.</text>
</comment>
<proteinExistence type="predicted"/>
<dbReference type="GO" id="GO:0070694">
    <property type="term" value="F:5-hydroxymethyl-dUMP N-hydrolase activity"/>
    <property type="evidence" value="ECO:0007669"/>
    <property type="project" value="TreeGrafter"/>
</dbReference>
<dbReference type="InterPro" id="IPR007710">
    <property type="entry name" value="Nucleoside_deoxyribTrfase"/>
</dbReference>
<evidence type="ECO:0000313" key="2">
    <source>
        <dbReference type="Proteomes" id="UP000176389"/>
    </source>
</evidence>
<dbReference type="AlphaFoldDB" id="A0A1G1WD23"/>
<gene>
    <name evidence="1" type="ORF">A2Z11_03865</name>
</gene>